<feature type="binding site" evidence="1">
    <location>
        <position position="320"/>
    </location>
    <ligand>
        <name>substrate</name>
    </ligand>
</feature>
<dbReference type="Gene3D" id="3.30.1330.10">
    <property type="entry name" value="PurM-like, N-terminal domain"/>
    <property type="match status" value="1"/>
</dbReference>
<dbReference type="InterPro" id="IPR010918">
    <property type="entry name" value="PurM-like_C_dom"/>
</dbReference>
<evidence type="ECO:0000259" key="3">
    <source>
        <dbReference type="Pfam" id="PF02769"/>
    </source>
</evidence>
<evidence type="ECO:0000256" key="1">
    <source>
        <dbReference type="HAMAP-Rule" id="MF_02128"/>
    </source>
</evidence>
<feature type="binding site" evidence="1">
    <location>
        <position position="48"/>
    </location>
    <ligand>
        <name>Mg(2+)</name>
        <dbReference type="ChEBI" id="CHEBI:18420"/>
        <label>4</label>
    </ligand>
</feature>
<dbReference type="PANTHER" id="PTHR30270:SF0">
    <property type="entry name" value="THIAMINE-MONOPHOSPHATE KINASE"/>
    <property type="match status" value="1"/>
</dbReference>
<feature type="binding site" evidence="1">
    <location>
        <position position="57"/>
    </location>
    <ligand>
        <name>substrate</name>
    </ligand>
</feature>
<keyword evidence="1" id="KW-0067">ATP-binding</keyword>
<feature type="binding site" evidence="1">
    <location>
        <position position="128"/>
    </location>
    <ligand>
        <name>Mg(2+)</name>
        <dbReference type="ChEBI" id="CHEBI:18420"/>
        <label>1</label>
    </ligand>
</feature>
<feature type="binding site" evidence="1">
    <location>
        <position position="50"/>
    </location>
    <ligand>
        <name>Mg(2+)</name>
        <dbReference type="ChEBI" id="CHEBI:18420"/>
        <label>2</label>
    </ligand>
</feature>
<dbReference type="GO" id="GO:0005524">
    <property type="term" value="F:ATP binding"/>
    <property type="evidence" value="ECO:0007669"/>
    <property type="project" value="UniProtKB-UniRule"/>
</dbReference>
<keyword evidence="1" id="KW-0784">Thiamine biosynthesis</keyword>
<dbReference type="STRING" id="1797197.A2Y75_06005"/>
<dbReference type="EMBL" id="MELK01000052">
    <property type="protein sequence ID" value="OFW55726.1"/>
    <property type="molecule type" value="Genomic_DNA"/>
</dbReference>
<feature type="binding site" evidence="1">
    <location>
        <position position="79"/>
    </location>
    <ligand>
        <name>Mg(2+)</name>
        <dbReference type="ChEBI" id="CHEBI:18420"/>
        <label>2</label>
    </ligand>
</feature>
<comment type="similarity">
    <text evidence="1">Belongs to the thiamine-monophosphate kinase family.</text>
</comment>
<comment type="pathway">
    <text evidence="1">Cofactor biosynthesis; thiamine diphosphate biosynthesis; thiamine diphosphate from thiamine phosphate: step 1/1.</text>
</comment>
<feature type="binding site" evidence="1">
    <location>
        <begin position="127"/>
        <end position="128"/>
    </location>
    <ligand>
        <name>ATP</name>
        <dbReference type="ChEBI" id="CHEBI:30616"/>
    </ligand>
</feature>
<organism evidence="4 5">
    <name type="scientific">Candidatus Solincola sediminis</name>
    <dbReference type="NCBI Taxonomy" id="1797199"/>
    <lineage>
        <taxon>Bacteria</taxon>
        <taxon>Bacillati</taxon>
        <taxon>Actinomycetota</taxon>
        <taxon>Candidatus Geothermincolia</taxon>
        <taxon>Candidatus Geothermincolales</taxon>
        <taxon>Candidatus Geothermincolaceae</taxon>
        <taxon>Candidatus Solincola</taxon>
    </lineage>
</organism>
<comment type="miscellaneous">
    <text evidence="1">Reaction mechanism of ThiL seems to utilize a direct, inline transfer of the gamma-phosphate of ATP to TMP rather than a phosphorylated enzyme intermediate.</text>
</comment>
<dbReference type="HAMAP" id="MF_02128">
    <property type="entry name" value="TMP_kinase"/>
    <property type="match status" value="1"/>
</dbReference>
<dbReference type="PANTHER" id="PTHR30270">
    <property type="entry name" value="THIAMINE-MONOPHOSPHATE KINASE"/>
    <property type="match status" value="1"/>
</dbReference>
<feature type="domain" description="PurM-like C-terminal" evidence="3">
    <location>
        <begin position="159"/>
        <end position="305"/>
    </location>
</feature>
<dbReference type="SUPFAM" id="SSF56042">
    <property type="entry name" value="PurM C-terminal domain-like"/>
    <property type="match status" value="1"/>
</dbReference>
<dbReference type="CDD" id="cd02194">
    <property type="entry name" value="ThiL"/>
    <property type="match status" value="1"/>
</dbReference>
<evidence type="ECO:0000259" key="2">
    <source>
        <dbReference type="Pfam" id="PF00586"/>
    </source>
</evidence>
<keyword evidence="1 4" id="KW-0418">Kinase</keyword>
<feature type="binding site" evidence="1">
    <location>
        <position position="216"/>
    </location>
    <ligand>
        <name>Mg(2+)</name>
        <dbReference type="ChEBI" id="CHEBI:18420"/>
        <label>3</label>
    </ligand>
</feature>
<accession>A0A1F2WFU7</accession>
<dbReference type="SUPFAM" id="SSF55326">
    <property type="entry name" value="PurM N-terminal domain-like"/>
    <property type="match status" value="1"/>
</dbReference>
<proteinExistence type="inferred from homology"/>
<gene>
    <name evidence="1" type="primary">thiL</name>
    <name evidence="4" type="ORF">A2Y75_06005</name>
</gene>
<dbReference type="GO" id="GO:0009228">
    <property type="term" value="P:thiamine biosynthetic process"/>
    <property type="evidence" value="ECO:0007669"/>
    <property type="project" value="UniProtKB-KW"/>
</dbReference>
<sequence length="326" mass="34485">MRVSESGEFGLIAELRKILSGDREDIILPPGDDAAVFRAPGGELMAFTTDALVEGVHFDRAYVSWRALGYKSLAVNISDLAAMGGCPSSFALVVLGLPEDIEVENINHLYEGMMKCGEKFSCRIVGGDIVRSPRQLFISVSVIGGLPRETFLTRAGAGTGQSIMITGTLGDSAIGLDWLKRGGGGENACARKHLYPEPRLREGKRALELGAAAAIDVSDGLLRDLGHICEESGVGARIMAQEIPISAAAFETARELDEDALGAALSGGEDYELIVIADEENALAMRAEIGLVRIGEITQGSGVTVLDASGRMMQLEKTGYDHFGGA</sequence>
<dbReference type="InterPro" id="IPR036676">
    <property type="entry name" value="PurM-like_C_sf"/>
</dbReference>
<dbReference type="PIRSF" id="PIRSF005303">
    <property type="entry name" value="Thiam_monoph_kin"/>
    <property type="match status" value="1"/>
</dbReference>
<comment type="caution">
    <text evidence="4">The sequence shown here is derived from an EMBL/GenBank/DDBJ whole genome shotgun (WGS) entry which is preliminary data.</text>
</comment>
<dbReference type="UniPathway" id="UPA00060">
    <property type="reaction ID" value="UER00142"/>
</dbReference>
<reference evidence="4 5" key="1">
    <citation type="journal article" date="2016" name="Nat. Commun.">
        <title>Thousands of microbial genomes shed light on interconnected biogeochemical processes in an aquifer system.</title>
        <authorList>
            <person name="Anantharaman K."/>
            <person name="Brown C.T."/>
            <person name="Hug L.A."/>
            <person name="Sharon I."/>
            <person name="Castelle C.J."/>
            <person name="Probst A.J."/>
            <person name="Thomas B.C."/>
            <person name="Singh A."/>
            <person name="Wilkins M.J."/>
            <person name="Karaoz U."/>
            <person name="Brodie E.L."/>
            <person name="Williams K.H."/>
            <person name="Hubbard S.S."/>
            <person name="Banfield J.F."/>
        </authorList>
    </citation>
    <scope>NUCLEOTIDE SEQUENCE [LARGE SCALE GENOMIC DNA]</scope>
</reference>
<feature type="binding site" evidence="1">
    <location>
        <position position="218"/>
    </location>
    <ligand>
        <name>ATP</name>
        <dbReference type="ChEBI" id="CHEBI:30616"/>
    </ligand>
</feature>
<feature type="binding site" evidence="1">
    <location>
        <position position="49"/>
    </location>
    <ligand>
        <name>Mg(2+)</name>
        <dbReference type="ChEBI" id="CHEBI:18420"/>
        <label>1</label>
    </ligand>
</feature>
<dbReference type="Proteomes" id="UP000177876">
    <property type="component" value="Unassembled WGS sequence"/>
</dbReference>
<dbReference type="Gene3D" id="3.90.650.10">
    <property type="entry name" value="PurM-like C-terminal domain"/>
    <property type="match status" value="1"/>
</dbReference>
<dbReference type="Pfam" id="PF02769">
    <property type="entry name" value="AIRS_C"/>
    <property type="match status" value="1"/>
</dbReference>
<dbReference type="AlphaFoldDB" id="A0A1F2WFU7"/>
<comment type="catalytic activity">
    <reaction evidence="1">
        <text>thiamine phosphate + ATP = thiamine diphosphate + ADP</text>
        <dbReference type="Rhea" id="RHEA:15913"/>
        <dbReference type="ChEBI" id="CHEBI:30616"/>
        <dbReference type="ChEBI" id="CHEBI:37575"/>
        <dbReference type="ChEBI" id="CHEBI:58937"/>
        <dbReference type="ChEBI" id="CHEBI:456216"/>
        <dbReference type="EC" id="2.7.4.16"/>
    </reaction>
</comment>
<feature type="binding site" evidence="1">
    <location>
        <position position="33"/>
    </location>
    <ligand>
        <name>Mg(2+)</name>
        <dbReference type="ChEBI" id="CHEBI:18420"/>
        <label>4</label>
    </ligand>
</feature>
<comment type="function">
    <text evidence="1">Catalyzes the ATP-dependent phosphorylation of thiamine-monophosphate (TMP) to form thiamine-pyrophosphate (TPP), the active form of vitamin B1.</text>
</comment>
<keyword evidence="1" id="KW-0479">Metal-binding</keyword>
<dbReference type="EC" id="2.7.4.16" evidence="1"/>
<dbReference type="InterPro" id="IPR016188">
    <property type="entry name" value="PurM-like_N"/>
</dbReference>
<feature type="binding site" evidence="1">
    <location>
        <position position="110"/>
    </location>
    <ligand>
        <name>ATP</name>
        <dbReference type="ChEBI" id="CHEBI:30616"/>
    </ligand>
</feature>
<feature type="binding site" evidence="1">
    <location>
        <position position="33"/>
    </location>
    <ligand>
        <name>Mg(2+)</name>
        <dbReference type="ChEBI" id="CHEBI:18420"/>
        <label>3</label>
    </ligand>
</feature>
<feature type="binding site" evidence="1">
    <location>
        <position position="79"/>
    </location>
    <ligand>
        <name>Mg(2+)</name>
        <dbReference type="ChEBI" id="CHEBI:18420"/>
        <label>4</label>
    </ligand>
</feature>
<feature type="binding site" evidence="1">
    <location>
        <position position="154"/>
    </location>
    <ligand>
        <name>ATP</name>
        <dbReference type="ChEBI" id="CHEBI:30616"/>
    </ligand>
</feature>
<dbReference type="NCBIfam" id="TIGR01379">
    <property type="entry name" value="thiL"/>
    <property type="match status" value="1"/>
</dbReference>
<name>A0A1F2WFU7_9ACTN</name>
<keyword evidence="1" id="KW-0808">Transferase</keyword>
<dbReference type="GO" id="GO:0000287">
    <property type="term" value="F:magnesium ion binding"/>
    <property type="evidence" value="ECO:0007669"/>
    <property type="project" value="UniProtKB-UniRule"/>
</dbReference>
<dbReference type="GO" id="GO:0009030">
    <property type="term" value="F:thiamine-phosphate kinase activity"/>
    <property type="evidence" value="ECO:0007669"/>
    <property type="project" value="UniProtKB-UniRule"/>
</dbReference>
<dbReference type="InterPro" id="IPR036921">
    <property type="entry name" value="PurM-like_N_sf"/>
</dbReference>
<protein>
    <recommendedName>
        <fullName evidence="1">Thiamine-monophosphate kinase</fullName>
        <shortName evidence="1">TMP kinase</shortName>
        <shortName evidence="1">Thiamine-phosphate kinase</shortName>
        <ecNumber evidence="1">2.7.4.16</ecNumber>
    </recommendedName>
</protein>
<feature type="binding site" evidence="1">
    <location>
        <position position="269"/>
    </location>
    <ligand>
        <name>substrate</name>
    </ligand>
</feature>
<evidence type="ECO:0000313" key="5">
    <source>
        <dbReference type="Proteomes" id="UP000177876"/>
    </source>
</evidence>
<dbReference type="InterPro" id="IPR006283">
    <property type="entry name" value="ThiL-like"/>
</dbReference>
<keyword evidence="1" id="KW-0460">Magnesium</keyword>
<feature type="binding site" evidence="1">
    <location>
        <position position="79"/>
    </location>
    <ligand>
        <name>Mg(2+)</name>
        <dbReference type="ChEBI" id="CHEBI:18420"/>
        <label>3</label>
    </ligand>
</feature>
<feature type="binding site" evidence="1">
    <location>
        <position position="219"/>
    </location>
    <ligand>
        <name>Mg(2+)</name>
        <dbReference type="ChEBI" id="CHEBI:18420"/>
        <label>5</label>
    </ligand>
</feature>
<dbReference type="Pfam" id="PF00586">
    <property type="entry name" value="AIRS"/>
    <property type="match status" value="1"/>
</dbReference>
<dbReference type="GO" id="GO:0009229">
    <property type="term" value="P:thiamine diphosphate biosynthetic process"/>
    <property type="evidence" value="ECO:0007669"/>
    <property type="project" value="UniProtKB-UniRule"/>
</dbReference>
<feature type="binding site" evidence="1">
    <location>
        <position position="50"/>
    </location>
    <ligand>
        <name>Mg(2+)</name>
        <dbReference type="ChEBI" id="CHEBI:18420"/>
        <label>1</label>
    </ligand>
</feature>
<feature type="domain" description="PurM-like N-terminal" evidence="2">
    <location>
        <begin position="31"/>
        <end position="144"/>
    </location>
</feature>
<evidence type="ECO:0000313" key="4">
    <source>
        <dbReference type="EMBL" id="OFW55726.1"/>
    </source>
</evidence>
<keyword evidence="1" id="KW-0547">Nucleotide-binding</keyword>